<feature type="region of interest" description="Disordered" evidence="1">
    <location>
        <begin position="421"/>
        <end position="442"/>
    </location>
</feature>
<reference evidence="2" key="1">
    <citation type="journal article" date="2015" name="Nat. Genet.">
        <title>The pineapple genome and the evolution of CAM photosynthesis.</title>
        <authorList>
            <person name="Ming R."/>
            <person name="VanBuren R."/>
            <person name="Wai C.M."/>
            <person name="Tang H."/>
            <person name="Schatz M.C."/>
            <person name="Bowers J.E."/>
            <person name="Lyons E."/>
            <person name="Wang M.L."/>
            <person name="Chen J."/>
            <person name="Biggers E."/>
            <person name="Zhang J."/>
            <person name="Huang L."/>
            <person name="Zhang L."/>
            <person name="Miao W."/>
            <person name="Zhang J."/>
            <person name="Ye Z."/>
            <person name="Miao C."/>
            <person name="Lin Z."/>
            <person name="Wang H."/>
            <person name="Zhou H."/>
            <person name="Yim W.C."/>
            <person name="Priest H.D."/>
            <person name="Zheng C."/>
            <person name="Woodhouse M."/>
            <person name="Edger P.P."/>
            <person name="Guyot R."/>
            <person name="Guo H.B."/>
            <person name="Guo H."/>
            <person name="Zheng G."/>
            <person name="Singh R."/>
            <person name="Sharma A."/>
            <person name="Min X."/>
            <person name="Zheng Y."/>
            <person name="Lee H."/>
            <person name="Gurtowski J."/>
            <person name="Sedlazeck F.J."/>
            <person name="Harkess A."/>
            <person name="McKain M.R."/>
            <person name="Liao Z."/>
            <person name="Fang J."/>
            <person name="Liu J."/>
            <person name="Zhang X."/>
            <person name="Zhang Q."/>
            <person name="Hu W."/>
            <person name="Qin Y."/>
            <person name="Wang K."/>
            <person name="Chen L.Y."/>
            <person name="Shirley N."/>
            <person name="Lin Y.R."/>
            <person name="Liu L.Y."/>
            <person name="Hernandez A.G."/>
            <person name="Wright C.L."/>
            <person name="Bulone V."/>
            <person name="Tuskan G.A."/>
            <person name="Heath K."/>
            <person name="Zee F."/>
            <person name="Moore P.H."/>
            <person name="Sunkar R."/>
            <person name="Leebens-Mack J.H."/>
            <person name="Mockler T."/>
            <person name="Bennetzen J.L."/>
            <person name="Freeling M."/>
            <person name="Sankoff D."/>
            <person name="Paterson A.H."/>
            <person name="Zhu X."/>
            <person name="Yang X."/>
            <person name="Smith J.A."/>
            <person name="Cushman J.C."/>
            <person name="Paull R.E."/>
            <person name="Yu Q."/>
        </authorList>
    </citation>
    <scope>NUCLEOTIDE SEQUENCE [LARGE SCALE GENOMIC DNA]</scope>
    <source>
        <strain evidence="2">cv. F153</strain>
    </source>
</reference>
<sequence length="556" mass="63187">MVGAGIMDLSDAPSPQKSDFKPSFRKPSNDIANRKYRRHSPAAGSDSSSSGDSLKHERSRSPIHHRRDRPQISEGQRRKEDGRETDKERSYKQSSRAHESQRHFDRYGDSHESRAHDDYSRHHRRRADADERNCLRSSRSERESRTETRSNYRSRVDDGYGEKLSKSKDRDVDAQVHHRYNEKETKKANSSRDNVKSGERDRHRERRVEEEKRDHYRGIGKWSSENGSSREEIVGSSKEGQKSKSKEVNEQEHVRKRKQNDRESECYLDRSSNMSDSQPSAAKVKLGSEHGNAADDKPSSSSKQVMETSVKESGSSTANHVGTSEDLNAAKIAAMKAAELVNKNLTGFGGVGGGVGCLSTDQKKKLLWGSKKSSSTEEQTANRWDLNLFADRERQEKFNKLMSLRLPWYVWPFVGCEGKRGPREQAGQQGWEPSSQEAGGARHGFGEAIHRRPTPERWSYCRSRSVVLLLFMLLNIEHYGHMVLGQELLVFTPFCCMENMWLLWKPFVNVPGYSKGPQSQGHSGHGPRNIVNLVHASELMPFWVPLILLSGVGVHY</sequence>
<evidence type="ECO:0000256" key="1">
    <source>
        <dbReference type="SAM" id="MobiDB-lite"/>
    </source>
</evidence>
<name>A0A6P5FEL3_ANACO</name>
<dbReference type="AlphaFoldDB" id="A0A6P5FEL3"/>
<feature type="compositionally biased region" description="Basic and acidic residues" evidence="1">
    <location>
        <begin position="286"/>
        <end position="298"/>
    </location>
</feature>
<evidence type="ECO:0000313" key="3">
    <source>
        <dbReference type="RefSeq" id="XP_020094359.1"/>
    </source>
</evidence>
<keyword evidence="2" id="KW-1185">Reference proteome</keyword>
<reference evidence="3" key="2">
    <citation type="submission" date="2025-08" db="UniProtKB">
        <authorList>
            <consortium name="RefSeq"/>
        </authorList>
    </citation>
    <scope>IDENTIFICATION</scope>
    <source>
        <tissue evidence="3">Leaf</tissue>
    </source>
</reference>
<feature type="compositionally biased region" description="Low complexity" evidence="1">
    <location>
        <begin position="42"/>
        <end position="52"/>
    </location>
</feature>
<feature type="compositionally biased region" description="Polar residues" evidence="1">
    <location>
        <begin position="270"/>
        <end position="280"/>
    </location>
</feature>
<dbReference type="PANTHER" id="PTHR22426:SF2">
    <property type="entry name" value="ARGININE_SERINE-RICH COILED-COIL PROTEIN 2"/>
    <property type="match status" value="1"/>
</dbReference>
<feature type="compositionally biased region" description="Basic and acidic residues" evidence="1">
    <location>
        <begin position="127"/>
        <end position="187"/>
    </location>
</feature>
<protein>
    <submittedName>
        <fullName evidence="3">Arginine/serine-rich coiled-coil protein 2 isoform X1</fullName>
    </submittedName>
</protein>
<dbReference type="OrthoDB" id="691218at2759"/>
<gene>
    <name evidence="3" type="primary">LOC109714247</name>
</gene>
<feature type="compositionally biased region" description="Basic and acidic residues" evidence="1">
    <location>
        <begin position="228"/>
        <end position="253"/>
    </location>
</feature>
<dbReference type="GeneID" id="109714247"/>
<feature type="compositionally biased region" description="Polar residues" evidence="1">
    <location>
        <begin position="299"/>
        <end position="322"/>
    </location>
</feature>
<proteinExistence type="predicted"/>
<evidence type="ECO:0000313" key="2">
    <source>
        <dbReference type="Proteomes" id="UP000515123"/>
    </source>
</evidence>
<organism evidence="2 3">
    <name type="scientific">Ananas comosus</name>
    <name type="common">Pineapple</name>
    <name type="synonym">Ananas ananas</name>
    <dbReference type="NCBI Taxonomy" id="4615"/>
    <lineage>
        <taxon>Eukaryota</taxon>
        <taxon>Viridiplantae</taxon>
        <taxon>Streptophyta</taxon>
        <taxon>Embryophyta</taxon>
        <taxon>Tracheophyta</taxon>
        <taxon>Spermatophyta</taxon>
        <taxon>Magnoliopsida</taxon>
        <taxon>Liliopsida</taxon>
        <taxon>Poales</taxon>
        <taxon>Bromeliaceae</taxon>
        <taxon>Bromelioideae</taxon>
        <taxon>Ananas</taxon>
    </lineage>
</organism>
<dbReference type="RefSeq" id="XP_020094359.1">
    <property type="nucleotide sequence ID" value="XM_020238770.1"/>
</dbReference>
<feature type="region of interest" description="Disordered" evidence="1">
    <location>
        <begin position="1"/>
        <end position="322"/>
    </location>
</feature>
<feature type="compositionally biased region" description="Polar residues" evidence="1">
    <location>
        <begin position="426"/>
        <end position="437"/>
    </location>
</feature>
<feature type="compositionally biased region" description="Basic and acidic residues" evidence="1">
    <location>
        <begin position="69"/>
        <end position="120"/>
    </location>
</feature>
<accession>A0A6P5FEL3</accession>
<dbReference type="PANTHER" id="PTHR22426">
    <property type="entry name" value="ARGININE_SERINE-RICH COILED-COIL PROTEIN 2"/>
    <property type="match status" value="1"/>
</dbReference>
<feature type="compositionally biased region" description="Basic and acidic residues" evidence="1">
    <location>
        <begin position="193"/>
        <end position="217"/>
    </location>
</feature>
<dbReference type="Proteomes" id="UP000515123">
    <property type="component" value="Linkage group 8"/>
</dbReference>